<sequence length="102" mass="10807">MSSTAAAVAVRPGDLKHAVDGWLPGLGHDTLHLPRVYKGFLLPSPIQPEQGTYRAVCGMSCQDRPAATLAQGKNLPPWTCPSCQERGTAQTAPESVNPGESR</sequence>
<dbReference type="STRING" id="2017.SAMN05444320_104548"/>
<organism evidence="2 3">
    <name type="scientific">Streptoalloteichus hindustanus</name>
    <dbReference type="NCBI Taxonomy" id="2017"/>
    <lineage>
        <taxon>Bacteria</taxon>
        <taxon>Bacillati</taxon>
        <taxon>Actinomycetota</taxon>
        <taxon>Actinomycetes</taxon>
        <taxon>Pseudonocardiales</taxon>
        <taxon>Pseudonocardiaceae</taxon>
        <taxon>Streptoalloteichus</taxon>
    </lineage>
</organism>
<feature type="region of interest" description="Disordered" evidence="1">
    <location>
        <begin position="82"/>
        <end position="102"/>
    </location>
</feature>
<accession>A0A1M5DPQ2</accession>
<name>A0A1M5DPQ2_STRHI</name>
<evidence type="ECO:0000313" key="3">
    <source>
        <dbReference type="Proteomes" id="UP000184501"/>
    </source>
</evidence>
<reference evidence="2 3" key="1">
    <citation type="submission" date="2016-11" db="EMBL/GenBank/DDBJ databases">
        <authorList>
            <person name="Jaros S."/>
            <person name="Januszkiewicz K."/>
            <person name="Wedrychowicz H."/>
        </authorList>
    </citation>
    <scope>NUCLEOTIDE SEQUENCE [LARGE SCALE GENOMIC DNA]</scope>
    <source>
        <strain evidence="2 3">DSM 44523</strain>
    </source>
</reference>
<dbReference type="EMBL" id="FQVN01000004">
    <property type="protein sequence ID" value="SHF68864.1"/>
    <property type="molecule type" value="Genomic_DNA"/>
</dbReference>
<dbReference type="RefSeq" id="WP_159447740.1">
    <property type="nucleotide sequence ID" value="NZ_FQVN01000004.1"/>
</dbReference>
<proteinExistence type="predicted"/>
<dbReference type="Proteomes" id="UP000184501">
    <property type="component" value="Unassembled WGS sequence"/>
</dbReference>
<protein>
    <submittedName>
        <fullName evidence="2">Uncharacterized protein</fullName>
    </submittedName>
</protein>
<dbReference type="AlphaFoldDB" id="A0A1M5DPQ2"/>
<evidence type="ECO:0000256" key="1">
    <source>
        <dbReference type="SAM" id="MobiDB-lite"/>
    </source>
</evidence>
<evidence type="ECO:0000313" key="2">
    <source>
        <dbReference type="EMBL" id="SHF68864.1"/>
    </source>
</evidence>
<keyword evidence="3" id="KW-1185">Reference proteome</keyword>
<gene>
    <name evidence="2" type="ORF">SAMN05444320_104548</name>
</gene>